<dbReference type="GO" id="GO:0005634">
    <property type="term" value="C:nucleus"/>
    <property type="evidence" value="ECO:0007669"/>
    <property type="project" value="TreeGrafter"/>
</dbReference>
<feature type="compositionally biased region" description="Basic residues" evidence="1">
    <location>
        <begin position="1"/>
        <end position="16"/>
    </location>
</feature>
<feature type="region of interest" description="Disordered" evidence="1">
    <location>
        <begin position="1"/>
        <end position="75"/>
    </location>
</feature>
<dbReference type="Pfam" id="PF08590">
    <property type="entry name" value="DUF1771"/>
    <property type="match status" value="1"/>
</dbReference>
<dbReference type="Pfam" id="PF01713">
    <property type="entry name" value="Smr"/>
    <property type="match status" value="1"/>
</dbReference>
<dbReference type="PROSITE" id="PS50828">
    <property type="entry name" value="SMR"/>
    <property type="match status" value="1"/>
</dbReference>
<dbReference type="Gene3D" id="3.30.1370.110">
    <property type="match status" value="1"/>
</dbReference>
<accession>A0AAD1Y9T8</accession>
<sequence>MSKNKRRGKNKKKNRNNNRGGQNTGNHCGDNSNSKTAHPGSTNGGMASNGNQRQKLNGNSKQGSPHKTPPVSDKTLELDHLIEMFGKEIEEEVITICWESSNKDYEQTIMALSCMISQKENEKPPASHSPKEEPKEEQKKSKFGLSSGSRTFVPGKGRTEKEEKKVKDEEEEKIQEEKKEEEEAGDPGAIRTNNPFMDAFNNFSYREPDEEEMKESKKIADSYMEYQEKEEKEWFIEQEKELLQSLIKDCQLDEYLGEGVLDEETLKMIYETSDSSPTASQASTNPSEDSKQDFPIIATKKNKGRRNRKKKTPEKLPPEMPVNNDKPFDETNIAEEAVDFANDASLQFLINQQILAEQEQKMLSEYQYNQSEFPSLVAGDDLKQIKRKKAFAINEWTKTKSGQSSTGCGDDLEEEQIKKIKKAFPAINTDIIRMAYMQLGDSQLVLDYLKIYYKNNYNDNHGDVVMKDIKPIKSKIPKPPAFGGKPRTTPIDGKNQKMPSIAPDDNYDAIREQEREYCEKMKSHFSLASKAYRRGDGATAKREAQEGNRYKNLFLQERYLNVHRTLAAKNSHLNRAESIDLHGLHRNEVDYVLENFINDIQSKLVTGEIIPNMGAKRGHMVTIITGKGNNSRNNKSVIKVEVKEYLRSKGIGFKESDGYFTISIV</sequence>
<dbReference type="Proteomes" id="UP001295684">
    <property type="component" value="Unassembled WGS sequence"/>
</dbReference>
<dbReference type="InterPro" id="IPR052772">
    <property type="entry name" value="Endo/PolyKinase_Domain-Protein"/>
</dbReference>
<feature type="region of interest" description="Disordered" evidence="1">
    <location>
        <begin position="118"/>
        <end position="216"/>
    </location>
</feature>
<organism evidence="3 4">
    <name type="scientific">Euplotes crassus</name>
    <dbReference type="NCBI Taxonomy" id="5936"/>
    <lineage>
        <taxon>Eukaryota</taxon>
        <taxon>Sar</taxon>
        <taxon>Alveolata</taxon>
        <taxon>Ciliophora</taxon>
        <taxon>Intramacronucleata</taxon>
        <taxon>Spirotrichea</taxon>
        <taxon>Hypotrichia</taxon>
        <taxon>Euplotida</taxon>
        <taxon>Euplotidae</taxon>
        <taxon>Moneuplotes</taxon>
    </lineage>
</organism>
<gene>
    <name evidence="3" type="ORF">ECRASSUSDP1_LOCUS29427</name>
</gene>
<dbReference type="SMART" id="SM00463">
    <property type="entry name" value="SMR"/>
    <property type="match status" value="1"/>
</dbReference>
<feature type="compositionally biased region" description="Basic and acidic residues" evidence="1">
    <location>
        <begin position="119"/>
        <end position="140"/>
    </location>
</feature>
<feature type="compositionally biased region" description="Basic and acidic residues" evidence="1">
    <location>
        <begin position="157"/>
        <end position="168"/>
    </location>
</feature>
<comment type="caution">
    <text evidence="3">The sequence shown here is derived from an EMBL/GenBank/DDBJ whole genome shotgun (WGS) entry which is preliminary data.</text>
</comment>
<reference evidence="3" key="1">
    <citation type="submission" date="2023-07" db="EMBL/GenBank/DDBJ databases">
        <authorList>
            <consortium name="AG Swart"/>
            <person name="Singh M."/>
            <person name="Singh A."/>
            <person name="Seah K."/>
            <person name="Emmerich C."/>
        </authorList>
    </citation>
    <scope>NUCLEOTIDE SEQUENCE</scope>
    <source>
        <strain evidence="3">DP1</strain>
    </source>
</reference>
<name>A0AAD1Y9T8_EUPCR</name>
<evidence type="ECO:0000313" key="4">
    <source>
        <dbReference type="Proteomes" id="UP001295684"/>
    </source>
</evidence>
<dbReference type="SUPFAM" id="SSF160443">
    <property type="entry name" value="SMR domain-like"/>
    <property type="match status" value="1"/>
</dbReference>
<dbReference type="PANTHER" id="PTHR46535">
    <property type="entry name" value="NEDD4-BINDING PROTEIN 2"/>
    <property type="match status" value="1"/>
</dbReference>
<dbReference type="GO" id="GO:0004519">
    <property type="term" value="F:endonuclease activity"/>
    <property type="evidence" value="ECO:0007669"/>
    <property type="project" value="TreeGrafter"/>
</dbReference>
<evidence type="ECO:0000313" key="3">
    <source>
        <dbReference type="EMBL" id="CAI2387793.1"/>
    </source>
</evidence>
<keyword evidence="4" id="KW-1185">Reference proteome</keyword>
<dbReference type="PANTHER" id="PTHR46535:SF1">
    <property type="entry name" value="NEDD4-BINDING PROTEIN 2"/>
    <property type="match status" value="1"/>
</dbReference>
<feature type="domain" description="Smr" evidence="2">
    <location>
        <begin position="579"/>
        <end position="665"/>
    </location>
</feature>
<dbReference type="EMBL" id="CAMPGE010030278">
    <property type="protein sequence ID" value="CAI2387793.1"/>
    <property type="molecule type" value="Genomic_DNA"/>
</dbReference>
<dbReference type="InterPro" id="IPR002625">
    <property type="entry name" value="Smr_dom"/>
</dbReference>
<feature type="compositionally biased region" description="Low complexity" evidence="1">
    <location>
        <begin position="17"/>
        <end position="26"/>
    </location>
</feature>
<feature type="compositionally biased region" description="Polar residues" evidence="1">
    <location>
        <begin position="29"/>
        <end position="65"/>
    </location>
</feature>
<protein>
    <recommendedName>
        <fullName evidence="2">Smr domain-containing protein</fullName>
    </recommendedName>
</protein>
<evidence type="ECO:0000256" key="1">
    <source>
        <dbReference type="SAM" id="MobiDB-lite"/>
    </source>
</evidence>
<feature type="compositionally biased region" description="Acidic residues" evidence="1">
    <location>
        <begin position="169"/>
        <end position="185"/>
    </location>
</feature>
<feature type="region of interest" description="Disordered" evidence="1">
    <location>
        <begin position="268"/>
        <end position="328"/>
    </location>
</feature>
<evidence type="ECO:0000259" key="2">
    <source>
        <dbReference type="PROSITE" id="PS50828"/>
    </source>
</evidence>
<feature type="compositionally biased region" description="Polar residues" evidence="1">
    <location>
        <begin position="272"/>
        <end position="287"/>
    </location>
</feature>
<dbReference type="InterPro" id="IPR036063">
    <property type="entry name" value="Smr_dom_sf"/>
</dbReference>
<feature type="compositionally biased region" description="Basic residues" evidence="1">
    <location>
        <begin position="300"/>
        <end position="312"/>
    </location>
</feature>
<feature type="region of interest" description="Disordered" evidence="1">
    <location>
        <begin position="475"/>
        <end position="504"/>
    </location>
</feature>
<dbReference type="InterPro" id="IPR013899">
    <property type="entry name" value="DUF1771"/>
</dbReference>
<proteinExistence type="predicted"/>
<dbReference type="AlphaFoldDB" id="A0AAD1Y9T8"/>